<feature type="domain" description="RING-type" evidence="8">
    <location>
        <begin position="4"/>
        <end position="27"/>
    </location>
</feature>
<dbReference type="InterPro" id="IPR015943">
    <property type="entry name" value="WD40/YVTN_repeat-like_dom_sf"/>
</dbReference>
<keyword evidence="1 7" id="KW-0853">WD repeat</keyword>
<evidence type="ECO:0000256" key="1">
    <source>
        <dbReference type="ARBA" id="ARBA00022574"/>
    </source>
</evidence>
<dbReference type="AlphaFoldDB" id="A0AAE1BLN6"/>
<keyword evidence="10" id="KW-1185">Reference proteome</keyword>
<dbReference type="GO" id="GO:0043161">
    <property type="term" value="P:proteasome-mediated ubiquitin-dependent protein catabolic process"/>
    <property type="evidence" value="ECO:0007669"/>
    <property type="project" value="TreeGrafter"/>
</dbReference>
<dbReference type="SUPFAM" id="SSF50978">
    <property type="entry name" value="WD40 repeat-like"/>
    <property type="match status" value="1"/>
</dbReference>
<evidence type="ECO:0000256" key="4">
    <source>
        <dbReference type="ARBA" id="ARBA00022771"/>
    </source>
</evidence>
<dbReference type="PANTHER" id="PTHR44080">
    <property type="entry name" value="E3 UBIQUITIN-PROTEIN LIGASE COP1"/>
    <property type="match status" value="1"/>
</dbReference>
<gene>
    <name evidence="9" type="ORF">Pcinc_041899</name>
</gene>
<dbReference type="EMBL" id="JAWQEG010007888">
    <property type="protein sequence ID" value="KAK3851449.1"/>
    <property type="molecule type" value="Genomic_DNA"/>
</dbReference>
<evidence type="ECO:0000313" key="9">
    <source>
        <dbReference type="EMBL" id="KAK3851449.1"/>
    </source>
</evidence>
<comment type="caution">
    <text evidence="9">The sequence shown here is derived from an EMBL/GenBank/DDBJ whole genome shotgun (WGS) entry which is preliminary data.</text>
</comment>
<sequence length="575" mass="65034">MTKCGHTFCRTCLVTSIQANKRCPKCNFSVESTDAIFPYHTVNLQVLKQRRLADLRAAFTKRNKTAALSELRNYLSFETSCLGISDITHIITILQEKKKQLEAASEQSKYELMKDFLCELLKQKSEQMAAIAREVKMISHDLSNVENTLDGMEPYRSQASSCVPQESSSSVPNSSGVFLTEILDGDCPGSSHMPPEPLPSPTEEGFNVPLFSQACPESSTVQAKRKRMHLHFDELVERYLSMRVPGLSEAGLESQDGGLDQFGECISKFTQYSAMRPLATINYNCDMFHQSSNIASSIEFDKDSEYFAVAGLTKKIRIFDYGTVIRDTVDLPLPVLRNDLLLQDKLFWDAFTAQRLHVFQEHEKRCWNVDFNKMDTKLIASGSDDHKVKLWSLDSERSVTSLEAKANVCCVQFNPASRYHLAFGSADHFVHYYDLRNMKEELRVFRGHRKAVSYVKFVSSEDIVSASTDSLLKMWNVNKSHCVRSLQGHINEKNFVGLATDGEYVACGSENNSLYVYYKGMSRTLFSLKFDQKKVDQDQKEEDSSEFVSAVCWRRGSNIIAAGNSKGIIKILQMV</sequence>
<dbReference type="InterPro" id="IPR013083">
    <property type="entry name" value="Znf_RING/FYVE/PHD"/>
</dbReference>
<keyword evidence="2" id="KW-0479">Metal-binding</keyword>
<dbReference type="Gene3D" id="2.130.10.10">
    <property type="entry name" value="YVTN repeat-like/Quinoprotein amine dehydrogenase"/>
    <property type="match status" value="1"/>
</dbReference>
<dbReference type="InterPro" id="IPR017907">
    <property type="entry name" value="Znf_RING_CS"/>
</dbReference>
<proteinExistence type="predicted"/>
<evidence type="ECO:0000256" key="7">
    <source>
        <dbReference type="PROSITE-ProRule" id="PRU00221"/>
    </source>
</evidence>
<dbReference type="PANTHER" id="PTHR44080:SF1">
    <property type="entry name" value="E3 UBIQUITIN-PROTEIN LIGASE COP1"/>
    <property type="match status" value="1"/>
</dbReference>
<dbReference type="InterPro" id="IPR019775">
    <property type="entry name" value="WD40_repeat_CS"/>
</dbReference>
<dbReference type="Pfam" id="PF13923">
    <property type="entry name" value="zf-C3HC4_2"/>
    <property type="match status" value="1"/>
</dbReference>
<name>A0AAE1BLN6_PETCI</name>
<dbReference type="InterPro" id="IPR042755">
    <property type="entry name" value="COP1"/>
</dbReference>
<reference evidence="9" key="1">
    <citation type="submission" date="2023-10" db="EMBL/GenBank/DDBJ databases">
        <title>Genome assemblies of two species of porcelain crab, Petrolisthes cinctipes and Petrolisthes manimaculis (Anomura: Porcellanidae).</title>
        <authorList>
            <person name="Angst P."/>
        </authorList>
    </citation>
    <scope>NUCLEOTIDE SEQUENCE</scope>
    <source>
        <strain evidence="9">PB745_01</strain>
        <tissue evidence="9">Gill</tissue>
    </source>
</reference>
<dbReference type="PROSITE" id="PS50089">
    <property type="entry name" value="ZF_RING_2"/>
    <property type="match status" value="1"/>
</dbReference>
<dbReference type="PROSITE" id="PS00678">
    <property type="entry name" value="WD_REPEATS_1"/>
    <property type="match status" value="1"/>
</dbReference>
<dbReference type="InterPro" id="IPR001680">
    <property type="entry name" value="WD40_rpt"/>
</dbReference>
<dbReference type="Gene3D" id="3.30.40.10">
    <property type="entry name" value="Zinc/RING finger domain, C3HC4 (zinc finger)"/>
    <property type="match status" value="1"/>
</dbReference>
<evidence type="ECO:0000256" key="3">
    <source>
        <dbReference type="ARBA" id="ARBA00022737"/>
    </source>
</evidence>
<dbReference type="Proteomes" id="UP001286313">
    <property type="component" value="Unassembled WGS sequence"/>
</dbReference>
<dbReference type="Pfam" id="PF00400">
    <property type="entry name" value="WD40"/>
    <property type="match status" value="4"/>
</dbReference>
<dbReference type="SMART" id="SM00320">
    <property type="entry name" value="WD40"/>
    <property type="match status" value="6"/>
</dbReference>
<dbReference type="InterPro" id="IPR036322">
    <property type="entry name" value="WD40_repeat_dom_sf"/>
</dbReference>
<feature type="repeat" description="WD" evidence="7">
    <location>
        <begin position="445"/>
        <end position="485"/>
    </location>
</feature>
<keyword evidence="3" id="KW-0677">Repeat</keyword>
<dbReference type="InterPro" id="IPR001841">
    <property type="entry name" value="Znf_RING"/>
</dbReference>
<dbReference type="SUPFAM" id="SSF57850">
    <property type="entry name" value="RING/U-box"/>
    <property type="match status" value="1"/>
</dbReference>
<accession>A0AAE1BLN6</accession>
<dbReference type="GO" id="GO:0061630">
    <property type="term" value="F:ubiquitin protein ligase activity"/>
    <property type="evidence" value="ECO:0007669"/>
    <property type="project" value="InterPro"/>
</dbReference>
<evidence type="ECO:0000256" key="6">
    <source>
        <dbReference type="PROSITE-ProRule" id="PRU00175"/>
    </source>
</evidence>
<dbReference type="GO" id="GO:0008270">
    <property type="term" value="F:zinc ion binding"/>
    <property type="evidence" value="ECO:0007669"/>
    <property type="project" value="UniProtKB-KW"/>
</dbReference>
<evidence type="ECO:0000259" key="8">
    <source>
        <dbReference type="PROSITE" id="PS50089"/>
    </source>
</evidence>
<keyword evidence="5" id="KW-0862">Zinc</keyword>
<keyword evidence="4 6" id="KW-0863">Zinc-finger</keyword>
<dbReference type="PROSITE" id="PS00518">
    <property type="entry name" value="ZF_RING_1"/>
    <property type="match status" value="1"/>
</dbReference>
<evidence type="ECO:0000313" key="10">
    <source>
        <dbReference type="Proteomes" id="UP001286313"/>
    </source>
</evidence>
<protein>
    <recommendedName>
        <fullName evidence="8">RING-type domain-containing protein</fullName>
    </recommendedName>
</protein>
<feature type="repeat" description="WD" evidence="7">
    <location>
        <begin position="359"/>
        <end position="401"/>
    </location>
</feature>
<evidence type="ECO:0000256" key="2">
    <source>
        <dbReference type="ARBA" id="ARBA00022723"/>
    </source>
</evidence>
<evidence type="ECO:0000256" key="5">
    <source>
        <dbReference type="ARBA" id="ARBA00022833"/>
    </source>
</evidence>
<dbReference type="PROSITE" id="PS50082">
    <property type="entry name" value="WD_REPEATS_2"/>
    <property type="match status" value="2"/>
</dbReference>
<organism evidence="9 10">
    <name type="scientific">Petrolisthes cinctipes</name>
    <name type="common">Flat porcelain crab</name>
    <dbReference type="NCBI Taxonomy" id="88211"/>
    <lineage>
        <taxon>Eukaryota</taxon>
        <taxon>Metazoa</taxon>
        <taxon>Ecdysozoa</taxon>
        <taxon>Arthropoda</taxon>
        <taxon>Crustacea</taxon>
        <taxon>Multicrustacea</taxon>
        <taxon>Malacostraca</taxon>
        <taxon>Eumalacostraca</taxon>
        <taxon>Eucarida</taxon>
        <taxon>Decapoda</taxon>
        <taxon>Pleocyemata</taxon>
        <taxon>Anomura</taxon>
        <taxon>Galatheoidea</taxon>
        <taxon>Porcellanidae</taxon>
        <taxon>Petrolisthes</taxon>
    </lineage>
</organism>
<dbReference type="PROSITE" id="PS50294">
    <property type="entry name" value="WD_REPEATS_REGION"/>
    <property type="match status" value="2"/>
</dbReference>